<dbReference type="Gene3D" id="1.25.60.10">
    <property type="entry name" value="MgtE N-terminal domain-like"/>
    <property type="match status" value="1"/>
</dbReference>
<dbReference type="Gene3D" id="1.10.357.20">
    <property type="entry name" value="SLC41 divalent cation transporters, integral membrane domain"/>
    <property type="match status" value="1"/>
</dbReference>
<dbReference type="Pfam" id="PF01769">
    <property type="entry name" value="MgtE"/>
    <property type="match status" value="1"/>
</dbReference>
<comment type="subcellular location">
    <subcellularLocation>
        <location evidence="9">Cell membrane</location>
        <topology evidence="9">Multi-pass membrane protein</topology>
    </subcellularLocation>
    <subcellularLocation>
        <location evidence="1">Membrane</location>
        <topology evidence="1">Multi-pass membrane protein</topology>
    </subcellularLocation>
</comment>
<evidence type="ECO:0000256" key="4">
    <source>
        <dbReference type="ARBA" id="ARBA00022692"/>
    </source>
</evidence>
<feature type="transmembrane region" description="Helical" evidence="9">
    <location>
        <begin position="297"/>
        <end position="317"/>
    </location>
</feature>
<evidence type="ECO:0000313" key="11">
    <source>
        <dbReference type="EMBL" id="QDV52783.1"/>
    </source>
</evidence>
<dbReference type="NCBIfam" id="TIGR00400">
    <property type="entry name" value="mgtE"/>
    <property type="match status" value="1"/>
</dbReference>
<dbReference type="AlphaFoldDB" id="A0A518II59"/>
<feature type="domain" description="CBS" evidence="10">
    <location>
        <begin position="148"/>
        <end position="213"/>
    </location>
</feature>
<evidence type="ECO:0000256" key="6">
    <source>
        <dbReference type="ARBA" id="ARBA00022989"/>
    </source>
</evidence>
<comment type="caution">
    <text evidence="9">Lacks conserved residue(s) required for the propagation of feature annotation.</text>
</comment>
<keyword evidence="5 9" id="KW-0460">Magnesium</keyword>
<protein>
    <recommendedName>
        <fullName evidence="9">Magnesium transporter MgtE</fullName>
    </recommendedName>
</protein>
<dbReference type="InterPro" id="IPR006667">
    <property type="entry name" value="SLC41_membr_dom"/>
</dbReference>
<dbReference type="PANTHER" id="PTHR41394">
    <property type="entry name" value="MAGNESIUM TRANSPORTER MGTE"/>
    <property type="match status" value="1"/>
</dbReference>
<dbReference type="Pfam" id="PF00571">
    <property type="entry name" value="CBS"/>
    <property type="match status" value="2"/>
</dbReference>
<dbReference type="PROSITE" id="PS51371">
    <property type="entry name" value="CBS"/>
    <property type="match status" value="2"/>
</dbReference>
<evidence type="ECO:0000259" key="10">
    <source>
        <dbReference type="PROSITE" id="PS51371"/>
    </source>
</evidence>
<evidence type="ECO:0000256" key="7">
    <source>
        <dbReference type="ARBA" id="ARBA00023136"/>
    </source>
</evidence>
<feature type="transmembrane region" description="Helical" evidence="9">
    <location>
        <begin position="436"/>
        <end position="459"/>
    </location>
</feature>
<organism evidence="11 12">
    <name type="scientific">Gimesia fumaroli</name>
    <dbReference type="NCBI Taxonomy" id="2527976"/>
    <lineage>
        <taxon>Bacteria</taxon>
        <taxon>Pseudomonadati</taxon>
        <taxon>Planctomycetota</taxon>
        <taxon>Planctomycetia</taxon>
        <taxon>Planctomycetales</taxon>
        <taxon>Planctomycetaceae</taxon>
        <taxon>Gimesia</taxon>
    </lineage>
</organism>
<gene>
    <name evidence="11" type="ORF">Enr17x_48510</name>
</gene>
<dbReference type="InterPro" id="IPR038076">
    <property type="entry name" value="MgtE_N_sf"/>
</dbReference>
<comment type="similarity">
    <text evidence="2 9">Belongs to the SLC41A transporter family.</text>
</comment>
<evidence type="ECO:0000256" key="5">
    <source>
        <dbReference type="ARBA" id="ARBA00022842"/>
    </source>
</evidence>
<evidence type="ECO:0000256" key="1">
    <source>
        <dbReference type="ARBA" id="ARBA00004141"/>
    </source>
</evidence>
<proteinExistence type="inferred from homology"/>
<comment type="subunit">
    <text evidence="9">Homodimer.</text>
</comment>
<dbReference type="RefSeq" id="WP_145312062.1">
    <property type="nucleotide sequence ID" value="NZ_CP037452.1"/>
</dbReference>
<dbReference type="InterPro" id="IPR006669">
    <property type="entry name" value="MgtE_transporter"/>
</dbReference>
<feature type="domain" description="CBS" evidence="10">
    <location>
        <begin position="214"/>
        <end position="271"/>
    </location>
</feature>
<feature type="transmembrane region" description="Helical" evidence="9">
    <location>
        <begin position="371"/>
        <end position="392"/>
    </location>
</feature>
<sequence>MNEPAETTEELNAEQQDAWEQLEQIVAAKDSEAARSYLKELPPGEDARVMAQLSDAEQHEFIALLNDEDAARLMESLPEIQAGQFLSTLPPEKAALIFDEMNSDEQVDLLDQLTEEQSEAIIEQMDPEEAENVRFLAQYDSQSAGGLMITELLSFEDSQTVDDVVTELRQNAEEYATYNVQYIYVINADEQLVGVLRLRDLLMAPPGRRLNKMMIANPTSVLDSTTLQDLQHFFDSHPLFGLPVVDADQKLVGVVRREDVEHAGEEQAGRTFLRFAGIMGGEELRSLPLKIRSARRLSWLSINILLNIVAASIIAMYEETLESVIALAVFLPIVSDMSGCSGNQSIAVSTRELVLGVIRPRDWFHVFRKELGLGLVNGIALGILLGGVAYLWKGNPYLGLVIGGALALNTLMAVCLGALIPLILKGFKLDPALASGPILTTLTDMCGFFLVLSFAQALLPWLT</sequence>
<keyword evidence="4 9" id="KW-0812">Transmembrane</keyword>
<keyword evidence="12" id="KW-1185">Reference proteome</keyword>
<dbReference type="InterPro" id="IPR036739">
    <property type="entry name" value="SLC41_membr_dom_sf"/>
</dbReference>
<name>A0A518II59_9PLAN</name>
<comment type="function">
    <text evidence="9">Acts as a magnesium transporter.</text>
</comment>
<keyword evidence="9" id="KW-1003">Cell membrane</keyword>
<dbReference type="InterPro" id="IPR000644">
    <property type="entry name" value="CBS_dom"/>
</dbReference>
<dbReference type="GO" id="GO:0015095">
    <property type="term" value="F:magnesium ion transmembrane transporter activity"/>
    <property type="evidence" value="ECO:0007669"/>
    <property type="project" value="UniProtKB-UniRule"/>
</dbReference>
<evidence type="ECO:0000256" key="9">
    <source>
        <dbReference type="RuleBase" id="RU362011"/>
    </source>
</evidence>
<accession>A0A518II59</accession>
<dbReference type="KEGG" id="gfm:Enr17x_48510"/>
<reference evidence="11 12" key="1">
    <citation type="submission" date="2019-03" db="EMBL/GenBank/DDBJ databases">
        <title>Deep-cultivation of Planctomycetes and their phenomic and genomic characterization uncovers novel biology.</title>
        <authorList>
            <person name="Wiegand S."/>
            <person name="Jogler M."/>
            <person name="Boedeker C."/>
            <person name="Pinto D."/>
            <person name="Vollmers J."/>
            <person name="Rivas-Marin E."/>
            <person name="Kohn T."/>
            <person name="Peeters S.H."/>
            <person name="Heuer A."/>
            <person name="Rast P."/>
            <person name="Oberbeckmann S."/>
            <person name="Bunk B."/>
            <person name="Jeske O."/>
            <person name="Meyerdierks A."/>
            <person name="Storesund J.E."/>
            <person name="Kallscheuer N."/>
            <person name="Luecker S."/>
            <person name="Lage O.M."/>
            <person name="Pohl T."/>
            <person name="Merkel B.J."/>
            <person name="Hornburger P."/>
            <person name="Mueller R.-W."/>
            <person name="Bruemmer F."/>
            <person name="Labrenz M."/>
            <person name="Spormann A.M."/>
            <person name="Op den Camp H."/>
            <person name="Overmann J."/>
            <person name="Amann R."/>
            <person name="Jetten M.S.M."/>
            <person name="Mascher T."/>
            <person name="Medema M.H."/>
            <person name="Devos D.P."/>
            <person name="Kaster A.-K."/>
            <person name="Ovreas L."/>
            <person name="Rohde M."/>
            <person name="Galperin M.Y."/>
            <person name="Jogler C."/>
        </authorList>
    </citation>
    <scope>NUCLEOTIDE SEQUENCE [LARGE SCALE GENOMIC DNA]</scope>
    <source>
        <strain evidence="11 12">Enr17</strain>
    </source>
</reference>
<dbReference type="OrthoDB" id="9790355at2"/>
<keyword evidence="9" id="KW-0479">Metal-binding</keyword>
<dbReference type="SUPFAM" id="SSF54631">
    <property type="entry name" value="CBS-domain pair"/>
    <property type="match status" value="1"/>
</dbReference>
<evidence type="ECO:0000313" key="12">
    <source>
        <dbReference type="Proteomes" id="UP000318313"/>
    </source>
</evidence>
<dbReference type="EMBL" id="CP037452">
    <property type="protein sequence ID" value="QDV52783.1"/>
    <property type="molecule type" value="Genomic_DNA"/>
</dbReference>
<dbReference type="GO" id="GO:0005886">
    <property type="term" value="C:plasma membrane"/>
    <property type="evidence" value="ECO:0007669"/>
    <property type="project" value="UniProtKB-SubCell"/>
</dbReference>
<dbReference type="CDD" id="cd04606">
    <property type="entry name" value="CBS_pair_Mg_transporter"/>
    <property type="match status" value="1"/>
</dbReference>
<keyword evidence="8" id="KW-0129">CBS domain</keyword>
<keyword evidence="7 9" id="KW-0472">Membrane</keyword>
<dbReference type="InterPro" id="IPR006668">
    <property type="entry name" value="Mg_transptr_MgtE_intracell_dom"/>
</dbReference>
<dbReference type="SMART" id="SM00924">
    <property type="entry name" value="MgtE_N"/>
    <property type="match status" value="1"/>
</dbReference>
<dbReference type="Gene3D" id="3.10.580.10">
    <property type="entry name" value="CBS-domain"/>
    <property type="match status" value="1"/>
</dbReference>
<dbReference type="PANTHER" id="PTHR41394:SF5">
    <property type="entry name" value="SLC41A_MGTE INTEGRAL MEMBRANE DOMAIN-CONTAINING PROTEIN"/>
    <property type="match status" value="1"/>
</dbReference>
<dbReference type="SMART" id="SM00116">
    <property type="entry name" value="CBS"/>
    <property type="match status" value="2"/>
</dbReference>
<evidence type="ECO:0000256" key="2">
    <source>
        <dbReference type="ARBA" id="ARBA00009749"/>
    </source>
</evidence>
<dbReference type="Pfam" id="PF03448">
    <property type="entry name" value="MgtE_N"/>
    <property type="match status" value="1"/>
</dbReference>
<dbReference type="Proteomes" id="UP000318313">
    <property type="component" value="Chromosome"/>
</dbReference>
<keyword evidence="6 9" id="KW-1133">Transmembrane helix</keyword>
<evidence type="ECO:0000256" key="8">
    <source>
        <dbReference type="PROSITE-ProRule" id="PRU00703"/>
    </source>
</evidence>
<evidence type="ECO:0000256" key="3">
    <source>
        <dbReference type="ARBA" id="ARBA00022448"/>
    </source>
</evidence>
<dbReference type="InterPro" id="IPR046342">
    <property type="entry name" value="CBS_dom_sf"/>
</dbReference>
<keyword evidence="3 9" id="KW-0813">Transport</keyword>
<feature type="transmembrane region" description="Helical" evidence="9">
    <location>
        <begin position="398"/>
        <end position="424"/>
    </location>
</feature>
<dbReference type="GO" id="GO:0046872">
    <property type="term" value="F:metal ion binding"/>
    <property type="evidence" value="ECO:0007669"/>
    <property type="project" value="UniProtKB-KW"/>
</dbReference>
<dbReference type="SUPFAM" id="SSF158791">
    <property type="entry name" value="MgtE N-terminal domain-like"/>
    <property type="match status" value="1"/>
</dbReference>
<dbReference type="SUPFAM" id="SSF161093">
    <property type="entry name" value="MgtE membrane domain-like"/>
    <property type="match status" value="1"/>
</dbReference>